<reference evidence="3 4" key="1">
    <citation type="submission" date="2023-07" db="EMBL/GenBank/DDBJ databases">
        <title>Sorghum-associated microbial communities from plants grown in Nebraska, USA.</title>
        <authorList>
            <person name="Schachtman D."/>
        </authorList>
    </citation>
    <scope>NUCLEOTIDE SEQUENCE [LARGE SCALE GENOMIC DNA]</scope>
    <source>
        <strain evidence="3 4">3773</strain>
    </source>
</reference>
<dbReference type="Pfam" id="PF03724">
    <property type="entry name" value="META"/>
    <property type="match status" value="1"/>
</dbReference>
<accession>A0ABU1TNX2</accession>
<feature type="chain" id="PRO_5047493916" evidence="1">
    <location>
        <begin position="24"/>
        <end position="149"/>
    </location>
</feature>
<sequence>MKKLILLLSITLGLLTSCNSKKAVVPSGSQSLEGNWELTYISGPRIAFDGLYPNEKPNITFNINENLVVGKNSCNNYSGSFKAEASKITFNESGMVSTKMFCEGAGESTYMNTLQKINGYSISEDGKTLTLLTGDVAMMRFERKYAVMN</sequence>
<dbReference type="EMBL" id="JAVDVI010000005">
    <property type="protein sequence ID" value="MDR6967497.1"/>
    <property type="molecule type" value="Genomic_DNA"/>
</dbReference>
<gene>
    <name evidence="3" type="ORF">J2X31_001508</name>
</gene>
<keyword evidence="3" id="KW-0346">Stress response</keyword>
<protein>
    <submittedName>
        <fullName evidence="3">Heat shock protein HslJ</fullName>
    </submittedName>
</protein>
<dbReference type="Proteomes" id="UP001255185">
    <property type="component" value="Unassembled WGS sequence"/>
</dbReference>
<feature type="signal peptide" evidence="1">
    <location>
        <begin position="1"/>
        <end position="23"/>
    </location>
</feature>
<dbReference type="InterPro" id="IPR038670">
    <property type="entry name" value="HslJ-like_sf"/>
</dbReference>
<organism evidence="3 4">
    <name type="scientific">Flavobacterium arsenatis</name>
    <dbReference type="NCBI Taxonomy" id="1484332"/>
    <lineage>
        <taxon>Bacteria</taxon>
        <taxon>Pseudomonadati</taxon>
        <taxon>Bacteroidota</taxon>
        <taxon>Flavobacteriia</taxon>
        <taxon>Flavobacteriales</taxon>
        <taxon>Flavobacteriaceae</taxon>
        <taxon>Flavobacterium</taxon>
    </lineage>
</organism>
<keyword evidence="4" id="KW-1185">Reference proteome</keyword>
<evidence type="ECO:0000313" key="4">
    <source>
        <dbReference type="Proteomes" id="UP001255185"/>
    </source>
</evidence>
<dbReference type="Gene3D" id="2.40.128.270">
    <property type="match status" value="1"/>
</dbReference>
<dbReference type="PROSITE" id="PS51257">
    <property type="entry name" value="PROKAR_LIPOPROTEIN"/>
    <property type="match status" value="1"/>
</dbReference>
<evidence type="ECO:0000313" key="3">
    <source>
        <dbReference type="EMBL" id="MDR6967497.1"/>
    </source>
</evidence>
<comment type="caution">
    <text evidence="3">The sequence shown here is derived from an EMBL/GenBank/DDBJ whole genome shotgun (WGS) entry which is preliminary data.</text>
</comment>
<dbReference type="InterPro" id="IPR005184">
    <property type="entry name" value="DUF306_Meta_HslJ"/>
</dbReference>
<dbReference type="InterPro" id="IPR053147">
    <property type="entry name" value="Hsp_HslJ-like"/>
</dbReference>
<proteinExistence type="predicted"/>
<evidence type="ECO:0000259" key="2">
    <source>
        <dbReference type="Pfam" id="PF03724"/>
    </source>
</evidence>
<feature type="domain" description="DUF306" evidence="2">
    <location>
        <begin position="30"/>
        <end position="141"/>
    </location>
</feature>
<dbReference type="PANTHER" id="PTHR35535">
    <property type="entry name" value="HEAT SHOCK PROTEIN HSLJ"/>
    <property type="match status" value="1"/>
</dbReference>
<keyword evidence="1" id="KW-0732">Signal</keyword>
<dbReference type="RefSeq" id="WP_310025655.1">
    <property type="nucleotide sequence ID" value="NZ_JAVDVI010000005.1"/>
</dbReference>
<evidence type="ECO:0000256" key="1">
    <source>
        <dbReference type="SAM" id="SignalP"/>
    </source>
</evidence>
<name>A0ABU1TNX2_9FLAO</name>
<dbReference type="PANTHER" id="PTHR35535:SF2">
    <property type="entry name" value="DUF306 DOMAIN-CONTAINING PROTEIN"/>
    <property type="match status" value="1"/>
</dbReference>